<accession>A0A9N8Z322</accession>
<proteinExistence type="predicted"/>
<dbReference type="AlphaFoldDB" id="A0A9N8Z322"/>
<protein>
    <submittedName>
        <fullName evidence="1">13371_t:CDS:1</fullName>
    </submittedName>
</protein>
<dbReference type="OrthoDB" id="2430077at2759"/>
<name>A0A9N8Z322_9GLOM</name>
<dbReference type="EMBL" id="CAJVPZ010000361">
    <property type="protein sequence ID" value="CAG8462473.1"/>
    <property type="molecule type" value="Genomic_DNA"/>
</dbReference>
<organism evidence="1 2">
    <name type="scientific">Racocetra fulgida</name>
    <dbReference type="NCBI Taxonomy" id="60492"/>
    <lineage>
        <taxon>Eukaryota</taxon>
        <taxon>Fungi</taxon>
        <taxon>Fungi incertae sedis</taxon>
        <taxon>Mucoromycota</taxon>
        <taxon>Glomeromycotina</taxon>
        <taxon>Glomeromycetes</taxon>
        <taxon>Diversisporales</taxon>
        <taxon>Gigasporaceae</taxon>
        <taxon>Racocetra</taxon>
    </lineage>
</organism>
<gene>
    <name evidence="1" type="ORF">RFULGI_LOCUS744</name>
</gene>
<comment type="caution">
    <text evidence="1">The sequence shown here is derived from an EMBL/GenBank/DDBJ whole genome shotgun (WGS) entry which is preliminary data.</text>
</comment>
<keyword evidence="2" id="KW-1185">Reference proteome</keyword>
<reference evidence="1" key="1">
    <citation type="submission" date="2021-06" db="EMBL/GenBank/DDBJ databases">
        <authorList>
            <person name="Kallberg Y."/>
            <person name="Tangrot J."/>
            <person name="Rosling A."/>
        </authorList>
    </citation>
    <scope>NUCLEOTIDE SEQUENCE</scope>
    <source>
        <strain evidence="1">IN212</strain>
    </source>
</reference>
<feature type="non-terminal residue" evidence="1">
    <location>
        <position position="1"/>
    </location>
</feature>
<evidence type="ECO:0000313" key="2">
    <source>
        <dbReference type="Proteomes" id="UP000789396"/>
    </source>
</evidence>
<sequence length="98" mass="11197">TMTENNINSDVNISTIIKEFAKMKINGNNHESQNINDAISSIVRQVSGKKIWISLHRLLEIVKPEIQQDIINSIANPDISRRNRTSCKKILRDKAEKN</sequence>
<evidence type="ECO:0000313" key="1">
    <source>
        <dbReference type="EMBL" id="CAG8462473.1"/>
    </source>
</evidence>
<dbReference type="Proteomes" id="UP000789396">
    <property type="component" value="Unassembled WGS sequence"/>
</dbReference>